<evidence type="ECO:0000313" key="1">
    <source>
        <dbReference type="EMBL" id="BCM81561.1"/>
    </source>
</evidence>
<reference evidence="1" key="1">
    <citation type="submission" date="2020-11" db="EMBL/GenBank/DDBJ databases">
        <title>Complete genome sequence of a novel pathogenic Methylobacterium strain isolated from rice in Vietnam.</title>
        <authorList>
            <person name="Lai K."/>
            <person name="Okazaki S."/>
            <person name="Higashi K."/>
            <person name="Mori H."/>
            <person name="Toyoda A."/>
            <person name="Kurokawa K."/>
        </authorList>
    </citation>
    <scope>NUCLEOTIDE SEQUENCE</scope>
    <source>
        <strain evidence="1">VL1</strain>
    </source>
</reference>
<accession>A0A8H9C2Z4</accession>
<dbReference type="EMBL" id="AP024145">
    <property type="protein sequence ID" value="BCM81561.1"/>
    <property type="molecule type" value="Genomic_DNA"/>
</dbReference>
<sequence length="99" mass="10618">MLVAAACGTYIHVCNQGVAMKTAISMRELQKMSAGAIQALPHAMPIKNGTATVGILLPIHQASPEYMRKVIADIRADAEKYTPEENAAIDRLLAERGAE</sequence>
<evidence type="ECO:0000313" key="2">
    <source>
        <dbReference type="Proteomes" id="UP000663508"/>
    </source>
</evidence>
<dbReference type="KEGG" id="mind:mvi_00220"/>
<organism evidence="1 2">
    <name type="scientific">Methylobacterium indicum</name>
    <dbReference type="NCBI Taxonomy" id="1775910"/>
    <lineage>
        <taxon>Bacteria</taxon>
        <taxon>Pseudomonadati</taxon>
        <taxon>Pseudomonadota</taxon>
        <taxon>Alphaproteobacteria</taxon>
        <taxon>Hyphomicrobiales</taxon>
        <taxon>Methylobacteriaceae</taxon>
        <taxon>Methylobacterium</taxon>
    </lineage>
</organism>
<protein>
    <submittedName>
        <fullName evidence="1">Uncharacterized protein</fullName>
    </submittedName>
</protein>
<name>A0A8H9C2Z4_9HYPH</name>
<dbReference type="Proteomes" id="UP000663508">
    <property type="component" value="Chromosome"/>
</dbReference>
<gene>
    <name evidence="1" type="ORF">mvi_00220</name>
</gene>
<dbReference type="AlphaFoldDB" id="A0A8H9C2Z4"/>
<proteinExistence type="predicted"/>